<organism evidence="6 7">
    <name type="scientific">Aliivibrio fischeri</name>
    <name type="common">Vibrio fischeri</name>
    <dbReference type="NCBI Taxonomy" id="668"/>
    <lineage>
        <taxon>Bacteria</taxon>
        <taxon>Pseudomonadati</taxon>
        <taxon>Pseudomonadota</taxon>
        <taxon>Gammaproteobacteria</taxon>
        <taxon>Vibrionales</taxon>
        <taxon>Vibrionaceae</taxon>
        <taxon>Aliivibrio</taxon>
    </lineage>
</organism>
<evidence type="ECO:0000256" key="3">
    <source>
        <dbReference type="ARBA" id="ARBA00022989"/>
    </source>
</evidence>
<gene>
    <name evidence="6" type="ORF">AFI02nite_40520</name>
</gene>
<keyword evidence="4 5" id="KW-0472">Membrane</keyword>
<feature type="transmembrane region" description="Helical" evidence="5">
    <location>
        <begin position="39"/>
        <end position="63"/>
    </location>
</feature>
<dbReference type="AlphaFoldDB" id="A0A510UNH8"/>
<dbReference type="Pfam" id="PF04610">
    <property type="entry name" value="TrbL"/>
    <property type="match status" value="1"/>
</dbReference>
<evidence type="ECO:0000256" key="5">
    <source>
        <dbReference type="SAM" id="Phobius"/>
    </source>
</evidence>
<dbReference type="EMBL" id="BJTZ01000055">
    <property type="protein sequence ID" value="GEK16016.1"/>
    <property type="molecule type" value="Genomic_DNA"/>
</dbReference>
<reference evidence="6 7" key="1">
    <citation type="submission" date="2019-07" db="EMBL/GenBank/DDBJ databases">
        <title>Whole genome shotgun sequence of Aliivibrio fischeri NBRC 101058.</title>
        <authorList>
            <person name="Hosoyama A."/>
            <person name="Uohara A."/>
            <person name="Ohji S."/>
            <person name="Ichikawa N."/>
        </authorList>
    </citation>
    <scope>NUCLEOTIDE SEQUENCE [LARGE SCALE GENOMIC DNA]</scope>
    <source>
        <strain evidence="6 7">NBRC 101058</strain>
    </source>
</reference>
<sequence>MFLISSWAVWTLSLAKILGVLFIPLLIHPSTRNLFDGWFKFTLGSLMLLIVLRATGAISALAIQAQFQSIGLMVCGDALNFSSCNGVDRLQNTTMMGADFIDLIVTGLMAILLIGSSIGLTAALVGGIESPSRAASSGASKAASVIGKNFLK</sequence>
<evidence type="ECO:0000256" key="1">
    <source>
        <dbReference type="ARBA" id="ARBA00004141"/>
    </source>
</evidence>
<protein>
    <submittedName>
        <fullName evidence="6">Uncharacterized protein</fullName>
    </submittedName>
</protein>
<evidence type="ECO:0000313" key="7">
    <source>
        <dbReference type="Proteomes" id="UP000321787"/>
    </source>
</evidence>
<dbReference type="RefSeq" id="WP_236797419.1">
    <property type="nucleotide sequence ID" value="NZ_BJTZ01000055.1"/>
</dbReference>
<name>A0A510UNH8_ALIFS</name>
<accession>A0A510UNH8</accession>
<feature type="transmembrane region" description="Helical" evidence="5">
    <location>
        <begin position="100"/>
        <end position="125"/>
    </location>
</feature>
<evidence type="ECO:0000313" key="6">
    <source>
        <dbReference type="EMBL" id="GEK16016.1"/>
    </source>
</evidence>
<dbReference type="InterPro" id="IPR007688">
    <property type="entry name" value="Conjugal_tfr_TrbL/VirB6"/>
</dbReference>
<keyword evidence="3 5" id="KW-1133">Transmembrane helix</keyword>
<evidence type="ECO:0000256" key="2">
    <source>
        <dbReference type="ARBA" id="ARBA00022692"/>
    </source>
</evidence>
<comment type="caution">
    <text evidence="6">The sequence shown here is derived from an EMBL/GenBank/DDBJ whole genome shotgun (WGS) entry which is preliminary data.</text>
</comment>
<proteinExistence type="predicted"/>
<evidence type="ECO:0000256" key="4">
    <source>
        <dbReference type="ARBA" id="ARBA00023136"/>
    </source>
</evidence>
<dbReference type="Proteomes" id="UP000321787">
    <property type="component" value="Unassembled WGS sequence"/>
</dbReference>
<feature type="transmembrane region" description="Helical" evidence="5">
    <location>
        <begin position="7"/>
        <end position="27"/>
    </location>
</feature>
<comment type="subcellular location">
    <subcellularLocation>
        <location evidence="1">Membrane</location>
        <topology evidence="1">Multi-pass membrane protein</topology>
    </subcellularLocation>
</comment>
<keyword evidence="2 5" id="KW-0812">Transmembrane</keyword>